<comment type="caution">
    <text evidence="1">The sequence shown here is derived from an EMBL/GenBank/DDBJ whole genome shotgun (WGS) entry which is preliminary data.</text>
</comment>
<dbReference type="EMBL" id="JBHSFV010000001">
    <property type="protein sequence ID" value="MFC4632577.1"/>
    <property type="molecule type" value="Genomic_DNA"/>
</dbReference>
<dbReference type="Proteomes" id="UP001596043">
    <property type="component" value="Unassembled WGS sequence"/>
</dbReference>
<protein>
    <recommendedName>
        <fullName evidence="3">DUF4136 domain-containing protein</fullName>
    </recommendedName>
</protein>
<dbReference type="PROSITE" id="PS51257">
    <property type="entry name" value="PROKAR_LIPOPROTEIN"/>
    <property type="match status" value="1"/>
</dbReference>
<dbReference type="RefSeq" id="WP_379976778.1">
    <property type="nucleotide sequence ID" value="NZ_JBHSFV010000001.1"/>
</dbReference>
<evidence type="ECO:0000313" key="1">
    <source>
        <dbReference type="EMBL" id="MFC4632577.1"/>
    </source>
</evidence>
<accession>A0ABV9HRX4</accession>
<name>A0ABV9HRX4_9FLAO</name>
<reference evidence="2" key="1">
    <citation type="journal article" date="2019" name="Int. J. Syst. Evol. Microbiol.">
        <title>The Global Catalogue of Microorganisms (GCM) 10K type strain sequencing project: providing services to taxonomists for standard genome sequencing and annotation.</title>
        <authorList>
            <consortium name="The Broad Institute Genomics Platform"/>
            <consortium name="The Broad Institute Genome Sequencing Center for Infectious Disease"/>
            <person name="Wu L."/>
            <person name="Ma J."/>
        </authorList>
    </citation>
    <scope>NUCLEOTIDE SEQUENCE [LARGE SCALE GENOMIC DNA]</scope>
    <source>
        <strain evidence="2">YJ-61-S</strain>
    </source>
</reference>
<keyword evidence="2" id="KW-1185">Reference proteome</keyword>
<evidence type="ECO:0008006" key="3">
    <source>
        <dbReference type="Google" id="ProtNLM"/>
    </source>
</evidence>
<organism evidence="1 2">
    <name type="scientific">Dokdonia ponticola</name>
    <dbReference type="NCBI Taxonomy" id="2041041"/>
    <lineage>
        <taxon>Bacteria</taxon>
        <taxon>Pseudomonadati</taxon>
        <taxon>Bacteroidota</taxon>
        <taxon>Flavobacteriia</taxon>
        <taxon>Flavobacteriales</taxon>
        <taxon>Flavobacteriaceae</taxon>
        <taxon>Dokdonia</taxon>
    </lineage>
</organism>
<gene>
    <name evidence="1" type="ORF">ACFO3O_01585</name>
</gene>
<proteinExistence type="predicted"/>
<evidence type="ECO:0000313" key="2">
    <source>
        <dbReference type="Proteomes" id="UP001596043"/>
    </source>
</evidence>
<sequence>MRITTITFLIIFYFSTSCVNDEKEVITQFYKHINNIEYSKAKSITTDDFLVKYVWEDKSLNRENYFNRLLKGKAIKPKLDILELKKNKNYFDITYKTSSLFNKFLSIPELEYQTKIYLTEKQIREIQIDTLTGYNEASLAISDGWSSFHNWFIIKHPEANLDEVNKNYNNLLVYLEEYYNK</sequence>